<protein>
    <submittedName>
        <fullName evidence="1">Type VI secretion system baseplate subunit TssK</fullName>
    </submittedName>
</protein>
<accession>A0A9D1XQ72</accession>
<evidence type="ECO:0000313" key="1">
    <source>
        <dbReference type="EMBL" id="HIX85265.1"/>
    </source>
</evidence>
<sequence length="380" mass="43915">MNINSRIDWKAGMAISARTFVQMDKNLAWRQQVANRASNGNQFGLIPFTEFKCQWGFVRNKLEIEHLSCMALLPSGKILHIDEKALVSIPLVYGDEYYLACGCGEGETSFEIEDVPFVRPEVTYGIYQLKELEGKDLLPIMKFKVNEGVFSIDEGYIPPCLHLSSDPRFQSHIFRLAERIARLAEHPNLESGEGKRALQHYAYVLGNYDLRNRTAHFIGLTNEIAQAIDYYIVAPNTETPVAWEPYSEYDVVIWLNRLNDYAYSAETILDKVVLEDHSIDFEALKAQIVSELYERLHMELHDRLYEELRGKLYAEIMEEQTSRLTDYVNNRLKAELHDLLSGELSEELFGKLYNALYDSLFNALYVPEEKEEEEEFVPLI</sequence>
<reference evidence="1" key="1">
    <citation type="journal article" date="2021" name="PeerJ">
        <title>Extensive microbial diversity within the chicken gut microbiome revealed by metagenomics and culture.</title>
        <authorList>
            <person name="Gilroy R."/>
            <person name="Ravi A."/>
            <person name="Getino M."/>
            <person name="Pursley I."/>
            <person name="Horton D.L."/>
            <person name="Alikhan N.F."/>
            <person name="Baker D."/>
            <person name="Gharbi K."/>
            <person name="Hall N."/>
            <person name="Watson M."/>
            <person name="Adriaenssens E.M."/>
            <person name="Foster-Nyarko E."/>
            <person name="Jarju S."/>
            <person name="Secka A."/>
            <person name="Antonio M."/>
            <person name="Oren A."/>
            <person name="Chaudhuri R.R."/>
            <person name="La Ragione R."/>
            <person name="Hildebrand F."/>
            <person name="Pallen M.J."/>
        </authorList>
    </citation>
    <scope>NUCLEOTIDE SEQUENCE</scope>
    <source>
        <strain evidence="1">ChiHecec2B26-12326</strain>
    </source>
</reference>
<reference evidence="1" key="2">
    <citation type="submission" date="2021-04" db="EMBL/GenBank/DDBJ databases">
        <authorList>
            <person name="Gilroy R."/>
        </authorList>
    </citation>
    <scope>NUCLEOTIDE SEQUENCE</scope>
    <source>
        <strain evidence="1">ChiHecec2B26-12326</strain>
    </source>
</reference>
<proteinExistence type="predicted"/>
<name>A0A9D1XQ72_9BACT</name>
<dbReference type="AlphaFoldDB" id="A0A9D1XQ72"/>
<organism evidence="1 2">
    <name type="scientific">Candidatus Parabacteroides intestinigallinarum</name>
    <dbReference type="NCBI Taxonomy" id="2838722"/>
    <lineage>
        <taxon>Bacteria</taxon>
        <taxon>Pseudomonadati</taxon>
        <taxon>Bacteroidota</taxon>
        <taxon>Bacteroidia</taxon>
        <taxon>Bacteroidales</taxon>
        <taxon>Tannerellaceae</taxon>
        <taxon>Parabacteroides</taxon>
    </lineage>
</organism>
<dbReference type="Proteomes" id="UP000823847">
    <property type="component" value="Unassembled WGS sequence"/>
</dbReference>
<comment type="caution">
    <text evidence="1">The sequence shown here is derived from an EMBL/GenBank/DDBJ whole genome shotgun (WGS) entry which is preliminary data.</text>
</comment>
<evidence type="ECO:0000313" key="2">
    <source>
        <dbReference type="Proteomes" id="UP000823847"/>
    </source>
</evidence>
<dbReference type="EMBL" id="DXEN01000009">
    <property type="protein sequence ID" value="HIX85265.1"/>
    <property type="molecule type" value="Genomic_DNA"/>
</dbReference>
<gene>
    <name evidence="1" type="ORF">H9848_01485</name>
</gene>